<reference evidence="7 8" key="1">
    <citation type="submission" date="2020-08" db="EMBL/GenBank/DDBJ databases">
        <title>Genomic Encyclopedia of Archaeal and Bacterial Type Strains, Phase II (KMG-II): from individual species to whole genera.</title>
        <authorList>
            <person name="Goeker M."/>
        </authorList>
    </citation>
    <scope>NUCLEOTIDE SEQUENCE [LARGE SCALE GENOMIC DNA]</scope>
    <source>
        <strain evidence="7 8">DSM 23288</strain>
    </source>
</reference>
<dbReference type="AlphaFoldDB" id="A0A840IL78"/>
<gene>
    <name evidence="7" type="ORF">BDZ31_004610</name>
</gene>
<organism evidence="7 8">
    <name type="scientific">Conexibacter arvalis</name>
    <dbReference type="NCBI Taxonomy" id="912552"/>
    <lineage>
        <taxon>Bacteria</taxon>
        <taxon>Bacillati</taxon>
        <taxon>Actinomycetota</taxon>
        <taxon>Thermoleophilia</taxon>
        <taxon>Solirubrobacterales</taxon>
        <taxon>Conexibacteraceae</taxon>
        <taxon>Conexibacter</taxon>
    </lineage>
</organism>
<comment type="caution">
    <text evidence="7">The sequence shown here is derived from an EMBL/GenBank/DDBJ whole genome shotgun (WGS) entry which is preliminary data.</text>
</comment>
<evidence type="ECO:0000313" key="8">
    <source>
        <dbReference type="Proteomes" id="UP000585272"/>
    </source>
</evidence>
<feature type="transmembrane region" description="Helical" evidence="5">
    <location>
        <begin position="85"/>
        <end position="106"/>
    </location>
</feature>
<dbReference type="RefSeq" id="WP_183345520.1">
    <property type="nucleotide sequence ID" value="NZ_JACHNU010000010.1"/>
</dbReference>
<feature type="domain" description="Inositolphosphotransferase Aur1/Ipt1" evidence="6">
    <location>
        <begin position="54"/>
        <end position="235"/>
    </location>
</feature>
<dbReference type="InterPro" id="IPR052185">
    <property type="entry name" value="IPC_Synthase-Related"/>
</dbReference>
<keyword evidence="8" id="KW-1185">Reference proteome</keyword>
<name>A0A840IL78_9ACTN</name>
<comment type="subcellular location">
    <subcellularLocation>
        <location evidence="1">Membrane</location>
        <topology evidence="1">Multi-pass membrane protein</topology>
    </subcellularLocation>
</comment>
<evidence type="ECO:0000256" key="2">
    <source>
        <dbReference type="ARBA" id="ARBA00022692"/>
    </source>
</evidence>
<dbReference type="CDD" id="cd03386">
    <property type="entry name" value="PAP2_Aur1_like"/>
    <property type="match status" value="1"/>
</dbReference>
<feature type="transmembrane region" description="Helical" evidence="5">
    <location>
        <begin position="164"/>
        <end position="186"/>
    </location>
</feature>
<dbReference type="PANTHER" id="PTHR31310">
    <property type="match status" value="1"/>
</dbReference>
<accession>A0A840IL78</accession>
<keyword evidence="2 5" id="KW-0812">Transmembrane</keyword>
<keyword evidence="4 5" id="KW-0472">Membrane</keyword>
<dbReference type="InterPro" id="IPR026841">
    <property type="entry name" value="Aur1/Ipt1"/>
</dbReference>
<feature type="transmembrane region" description="Helical" evidence="5">
    <location>
        <begin position="198"/>
        <end position="216"/>
    </location>
</feature>
<evidence type="ECO:0000256" key="1">
    <source>
        <dbReference type="ARBA" id="ARBA00004141"/>
    </source>
</evidence>
<proteinExistence type="predicted"/>
<dbReference type="GO" id="GO:0016020">
    <property type="term" value="C:membrane"/>
    <property type="evidence" value="ECO:0007669"/>
    <property type="project" value="UniProtKB-SubCell"/>
</dbReference>
<evidence type="ECO:0000256" key="4">
    <source>
        <dbReference type="ARBA" id="ARBA00023136"/>
    </source>
</evidence>
<evidence type="ECO:0000259" key="6">
    <source>
        <dbReference type="Pfam" id="PF14378"/>
    </source>
</evidence>
<evidence type="ECO:0000313" key="7">
    <source>
        <dbReference type="EMBL" id="MBB4664991.1"/>
    </source>
</evidence>
<keyword evidence="3 5" id="KW-1133">Transmembrane helix</keyword>
<evidence type="ECO:0000256" key="5">
    <source>
        <dbReference type="SAM" id="Phobius"/>
    </source>
</evidence>
<dbReference type="EMBL" id="JACHNU010000010">
    <property type="protein sequence ID" value="MBB4664991.1"/>
    <property type="molecule type" value="Genomic_DNA"/>
</dbReference>
<dbReference type="PANTHER" id="PTHR31310:SF7">
    <property type="entry name" value="PA-PHOSPHATASE RELATED-FAMILY PROTEIN DDB_G0268928"/>
    <property type="match status" value="1"/>
</dbReference>
<evidence type="ECO:0000256" key="3">
    <source>
        <dbReference type="ARBA" id="ARBA00022989"/>
    </source>
</evidence>
<feature type="transmembrane region" description="Helical" evidence="5">
    <location>
        <begin position="113"/>
        <end position="132"/>
    </location>
</feature>
<protein>
    <submittedName>
        <fullName evidence="7">Membrane-associated phospholipid phosphatase</fullName>
    </submittedName>
</protein>
<dbReference type="Proteomes" id="UP000585272">
    <property type="component" value="Unassembled WGS sequence"/>
</dbReference>
<sequence>MIRSLRNFEQRVLPHGIGDLLRQLALFAAAYYGYQIVRGLADGKGAVAAWNATKIINLEHSLNIFIEPHVQAWAASTGWIADFAAWMYINSHFVVTVGSLAFIYLFRNEAFYFVRNMFMIAMGIALVGYAAFPTAPPRLMPEWGFTDTVAAFTGMRVENEPVSALLNLYAAVPSMHCCFALMIGWTMARLVRPKPLKVVWFLYPFMVMFVVVATGNHYVLDAVLGAATAGISALLAQQLLARWRPQAWSFQTARVEATV</sequence>
<dbReference type="Pfam" id="PF14378">
    <property type="entry name" value="PAP2_3"/>
    <property type="match status" value="1"/>
</dbReference>
<feature type="transmembrane region" description="Helical" evidence="5">
    <location>
        <begin position="12"/>
        <end position="34"/>
    </location>
</feature>